<dbReference type="InterPro" id="IPR029021">
    <property type="entry name" value="Prot-tyrosine_phosphatase-like"/>
</dbReference>
<accession>A0A1B9HWV3</accession>
<dbReference type="Proteomes" id="UP000094020">
    <property type="component" value="Chromosome 2"/>
</dbReference>
<dbReference type="GO" id="GO:0016791">
    <property type="term" value="F:phosphatase activity"/>
    <property type="evidence" value="ECO:0007669"/>
    <property type="project" value="InterPro"/>
</dbReference>
<evidence type="ECO:0000256" key="1">
    <source>
        <dbReference type="ARBA" id="ARBA00022801"/>
    </source>
</evidence>
<dbReference type="PANTHER" id="PTHR31126:SF74">
    <property type="entry name" value="TYROSINE-PROTEIN PHOSPHATASE-LIKE PROTEIN OCA2"/>
    <property type="match status" value="1"/>
</dbReference>
<dbReference type="Gene3D" id="3.90.190.10">
    <property type="entry name" value="Protein tyrosine phosphatase superfamily"/>
    <property type="match status" value="1"/>
</dbReference>
<reference evidence="2" key="1">
    <citation type="submission" date="2013-07" db="EMBL/GenBank/DDBJ databases">
        <title>The Genome Sequence of Cryptococcus pinus CBS10737.</title>
        <authorList>
            <consortium name="The Broad Institute Genome Sequencing Platform"/>
            <person name="Cuomo C."/>
            <person name="Litvintseva A."/>
            <person name="Chen Y."/>
            <person name="Heitman J."/>
            <person name="Sun S."/>
            <person name="Springer D."/>
            <person name="Dromer F."/>
            <person name="Young S.K."/>
            <person name="Zeng Q."/>
            <person name="Gargeya S."/>
            <person name="Fitzgerald M."/>
            <person name="Abouelleil A."/>
            <person name="Alvarado L."/>
            <person name="Berlin A.M."/>
            <person name="Chapman S.B."/>
            <person name="Dewar J."/>
            <person name="Goldberg J."/>
            <person name="Griggs A."/>
            <person name="Gujja S."/>
            <person name="Hansen M."/>
            <person name="Howarth C."/>
            <person name="Imamovic A."/>
            <person name="Larimer J."/>
            <person name="McCowan C."/>
            <person name="Murphy C."/>
            <person name="Pearson M."/>
            <person name="Priest M."/>
            <person name="Roberts A."/>
            <person name="Saif S."/>
            <person name="Shea T."/>
            <person name="Sykes S."/>
            <person name="Wortman J."/>
            <person name="Nusbaum C."/>
            <person name="Birren B."/>
        </authorList>
    </citation>
    <scope>NUCLEOTIDE SEQUENCE [LARGE SCALE GENOMIC DNA]</scope>
    <source>
        <strain evidence="2">CBS 10737</strain>
    </source>
</reference>
<protein>
    <recommendedName>
        <fullName evidence="5">Cytoplasmic protein</fullName>
    </recommendedName>
</protein>
<evidence type="ECO:0000313" key="3">
    <source>
        <dbReference type="EMBL" id="WWC67477.1"/>
    </source>
</evidence>
<dbReference type="RefSeq" id="XP_019008958.1">
    <property type="nucleotide sequence ID" value="XM_019158345.1"/>
</dbReference>
<dbReference type="PANTHER" id="PTHR31126">
    <property type="entry name" value="TYROSINE-PROTEIN PHOSPHATASE"/>
    <property type="match status" value="1"/>
</dbReference>
<dbReference type="GO" id="GO:0052840">
    <property type="term" value="F:inositol diphosphate tetrakisphosphate diphosphatase activity"/>
    <property type="evidence" value="ECO:0007669"/>
    <property type="project" value="TreeGrafter"/>
</dbReference>
<dbReference type="EMBL" id="KV700116">
    <property type="protein sequence ID" value="OCF47739.1"/>
    <property type="molecule type" value="Genomic_DNA"/>
</dbReference>
<gene>
    <name evidence="2" type="ORF">I206_06645</name>
    <name evidence="3" type="ORF">I206_101385</name>
</gene>
<dbReference type="KEGG" id="kpin:30175014"/>
<dbReference type="InterPro" id="IPR004861">
    <property type="entry name" value="Siw14-like"/>
</dbReference>
<sequence>MPSEMFVESDDNPPIVVPPINFSLVVPGIYRSGHPNKKNFNFLKKLNFKTIIYLENENENEKEQEKYRKDFLNFINININDENENENKIIIKRFDLSKESNLFTLNGLNKLNELLKIILNFKNYPILLHDDNGKGTVSLICALIRKIQNWSLTSIFSEGDLFAGPASGSEGVGLGEAGMEFIASFEPKKVVFDKKYKPDWVD</sequence>
<dbReference type="GeneID" id="30175014"/>
<dbReference type="STRING" id="1296096.A0A1B9HWV3"/>
<evidence type="ECO:0000313" key="4">
    <source>
        <dbReference type="Proteomes" id="UP000094020"/>
    </source>
</evidence>
<proteinExistence type="predicted"/>
<dbReference type="PRINTS" id="PR01911">
    <property type="entry name" value="PFDSPHPHTASE"/>
</dbReference>
<keyword evidence="1" id="KW-0378">Hydrolase</keyword>
<reference evidence="3" key="2">
    <citation type="submission" date="2013-07" db="EMBL/GenBank/DDBJ databases">
        <authorList>
            <consortium name="The Broad Institute Genome Sequencing Platform"/>
            <person name="Cuomo C."/>
            <person name="Litvintseva A."/>
            <person name="Chen Y."/>
            <person name="Heitman J."/>
            <person name="Sun S."/>
            <person name="Springer D."/>
            <person name="Dromer F."/>
            <person name="Young S.K."/>
            <person name="Zeng Q."/>
            <person name="Gargeya S."/>
            <person name="Fitzgerald M."/>
            <person name="Abouelleil A."/>
            <person name="Alvarado L."/>
            <person name="Berlin A.M."/>
            <person name="Chapman S.B."/>
            <person name="Dewar J."/>
            <person name="Goldberg J."/>
            <person name="Griggs A."/>
            <person name="Gujja S."/>
            <person name="Hansen M."/>
            <person name="Howarth C."/>
            <person name="Imamovic A."/>
            <person name="Larimer J."/>
            <person name="McCowan C."/>
            <person name="Murphy C."/>
            <person name="Pearson M."/>
            <person name="Priest M."/>
            <person name="Roberts A."/>
            <person name="Saif S."/>
            <person name="Shea T."/>
            <person name="Sykes S."/>
            <person name="Wortman J."/>
            <person name="Nusbaum C."/>
            <person name="Birren B."/>
        </authorList>
    </citation>
    <scope>NUCLEOTIDE SEQUENCE</scope>
    <source>
        <strain evidence="3">CBS 10737</strain>
    </source>
</reference>
<dbReference type="AlphaFoldDB" id="A0A1B9HWV3"/>
<reference evidence="3" key="4">
    <citation type="submission" date="2024-02" db="EMBL/GenBank/DDBJ databases">
        <title>Comparative genomics of Cryptococcus and Kwoniella reveals pathogenesis evolution and contrasting modes of karyotype evolution via chromosome fusion or intercentromeric recombination.</title>
        <authorList>
            <person name="Coelho M.A."/>
            <person name="David-Palma M."/>
            <person name="Shea T."/>
            <person name="Bowers K."/>
            <person name="McGinley-Smith S."/>
            <person name="Mohammad A.W."/>
            <person name="Gnirke A."/>
            <person name="Yurkov A.M."/>
            <person name="Nowrousian M."/>
            <person name="Sun S."/>
            <person name="Cuomo C.A."/>
            <person name="Heitman J."/>
        </authorList>
    </citation>
    <scope>NUCLEOTIDE SEQUENCE</scope>
    <source>
        <strain evidence="3">CBS 10737</strain>
    </source>
</reference>
<organism evidence="2">
    <name type="scientific">Kwoniella pini CBS 10737</name>
    <dbReference type="NCBI Taxonomy" id="1296096"/>
    <lineage>
        <taxon>Eukaryota</taxon>
        <taxon>Fungi</taxon>
        <taxon>Dikarya</taxon>
        <taxon>Basidiomycota</taxon>
        <taxon>Agaricomycotina</taxon>
        <taxon>Tremellomycetes</taxon>
        <taxon>Tremellales</taxon>
        <taxon>Cryptococcaceae</taxon>
        <taxon>Kwoniella</taxon>
    </lineage>
</organism>
<evidence type="ECO:0000313" key="2">
    <source>
        <dbReference type="EMBL" id="OCF47739.1"/>
    </source>
</evidence>
<evidence type="ECO:0008006" key="5">
    <source>
        <dbReference type="Google" id="ProtNLM"/>
    </source>
</evidence>
<keyword evidence="4" id="KW-1185">Reference proteome</keyword>
<dbReference type="GO" id="GO:0005737">
    <property type="term" value="C:cytoplasm"/>
    <property type="evidence" value="ECO:0007669"/>
    <property type="project" value="TreeGrafter"/>
</dbReference>
<dbReference type="InterPro" id="IPR020428">
    <property type="entry name" value="PFA-DSPs"/>
</dbReference>
<reference evidence="2" key="3">
    <citation type="submission" date="2016-07" db="EMBL/GenBank/DDBJ databases">
        <title>Evolution of pathogenesis and genome organization in the Tremellales.</title>
        <authorList>
            <person name="Cuomo C."/>
            <person name="Litvintseva A."/>
            <person name="Heitman J."/>
            <person name="Chen Y."/>
            <person name="Sun S."/>
            <person name="Springer D."/>
            <person name="Dromer F."/>
            <person name="Young S."/>
            <person name="Zeng Q."/>
            <person name="Chapman S."/>
            <person name="Gujja S."/>
            <person name="Saif S."/>
            <person name="Birren B."/>
        </authorList>
    </citation>
    <scope>NUCLEOTIDE SEQUENCE</scope>
    <source>
        <strain evidence="2">CBS 10737</strain>
    </source>
</reference>
<dbReference type="SUPFAM" id="SSF52799">
    <property type="entry name" value="(Phosphotyrosine protein) phosphatases II"/>
    <property type="match status" value="1"/>
</dbReference>
<dbReference type="OrthoDB" id="6375174at2759"/>
<dbReference type="Pfam" id="PF03162">
    <property type="entry name" value="Y_phosphatase2"/>
    <property type="match status" value="1"/>
</dbReference>
<name>A0A1B9HWV3_9TREE</name>
<dbReference type="EMBL" id="CP144520">
    <property type="protein sequence ID" value="WWC67477.1"/>
    <property type="molecule type" value="Genomic_DNA"/>
</dbReference>